<dbReference type="RefSeq" id="WP_214057790.1">
    <property type="nucleotide sequence ID" value="NZ_BAAAHS010000005.1"/>
</dbReference>
<dbReference type="EMBL" id="CP075371">
    <property type="protein sequence ID" value="QVT78167.1"/>
    <property type="molecule type" value="Genomic_DNA"/>
</dbReference>
<dbReference type="Proteomes" id="UP000679307">
    <property type="component" value="Chromosome"/>
</dbReference>
<organism evidence="2 3">
    <name type="scientific">Nocardioides aquaticus</name>
    <dbReference type="NCBI Taxonomy" id="160826"/>
    <lineage>
        <taxon>Bacteria</taxon>
        <taxon>Bacillati</taxon>
        <taxon>Actinomycetota</taxon>
        <taxon>Actinomycetes</taxon>
        <taxon>Propionibacteriales</taxon>
        <taxon>Nocardioidaceae</taxon>
        <taxon>Nocardioides</taxon>
    </lineage>
</organism>
<evidence type="ECO:0000313" key="2">
    <source>
        <dbReference type="EMBL" id="QVT78167.1"/>
    </source>
</evidence>
<reference evidence="2 3" key="1">
    <citation type="submission" date="2021-05" db="EMBL/GenBank/DDBJ databases">
        <title>Complete genome of Nocardioides aquaticus KCTC 9944T isolated from meromictic and hypersaline Ekho Lake, Antarctica.</title>
        <authorList>
            <person name="Hwang K."/>
            <person name="Kim K.M."/>
            <person name="Choe H."/>
        </authorList>
    </citation>
    <scope>NUCLEOTIDE SEQUENCE [LARGE SCALE GENOMIC DNA]</scope>
    <source>
        <strain evidence="2 3">KCTC 9944</strain>
    </source>
</reference>
<keyword evidence="3" id="KW-1185">Reference proteome</keyword>
<gene>
    <name evidence="2" type="ORF">ENKNEFLB_00540</name>
</gene>
<evidence type="ECO:0000256" key="1">
    <source>
        <dbReference type="SAM" id="MobiDB-lite"/>
    </source>
</evidence>
<accession>A0ABX8EGG5</accession>
<feature type="region of interest" description="Disordered" evidence="1">
    <location>
        <begin position="1"/>
        <end position="27"/>
    </location>
</feature>
<protein>
    <submittedName>
        <fullName evidence="2">Uncharacterized protein</fullName>
    </submittedName>
</protein>
<name>A0ABX8EGG5_9ACTN</name>
<sequence length="119" mass="12569">MSAALHSVPTGTALGDDSPGSADARREHAASVRNGLVYFAHLARLSLPLSDLDDHETGELRRDLAVLVAEATRARLRPHLLHALVGAVLDELLPALPPANRASLREARPLLDASSDTAS</sequence>
<proteinExistence type="predicted"/>
<evidence type="ECO:0000313" key="3">
    <source>
        <dbReference type="Proteomes" id="UP000679307"/>
    </source>
</evidence>